<protein>
    <submittedName>
        <fullName evidence="3">DnaA-like protein</fullName>
    </submittedName>
</protein>
<dbReference type="OrthoDB" id="9814067at2"/>
<evidence type="ECO:0000259" key="2">
    <source>
        <dbReference type="SMART" id="SM01321"/>
    </source>
</evidence>
<dbReference type="Gene3D" id="3.30.70.1290">
    <property type="entry name" value="Transposase IS200-like"/>
    <property type="match status" value="1"/>
</dbReference>
<dbReference type="CDD" id="cd06571">
    <property type="entry name" value="Bac_DnaA_C"/>
    <property type="match status" value="1"/>
</dbReference>
<dbReference type="Pfam" id="PF01797">
    <property type="entry name" value="Y1_Tnp"/>
    <property type="match status" value="1"/>
</dbReference>
<dbReference type="PANTHER" id="PTHR34322:SF2">
    <property type="entry name" value="TRANSPOSASE IS200-LIKE DOMAIN-CONTAINING PROTEIN"/>
    <property type="match status" value="1"/>
</dbReference>
<dbReference type="InterPro" id="IPR010921">
    <property type="entry name" value="Trp_repressor/repl_initiator"/>
</dbReference>
<dbReference type="GO" id="GO:0006313">
    <property type="term" value="P:DNA transposition"/>
    <property type="evidence" value="ECO:0007669"/>
    <property type="project" value="InterPro"/>
</dbReference>
<dbReference type="GO" id="GO:0005524">
    <property type="term" value="F:ATP binding"/>
    <property type="evidence" value="ECO:0007669"/>
    <property type="project" value="InterPro"/>
</dbReference>
<dbReference type="InterPro" id="IPR013159">
    <property type="entry name" value="DnaA_C"/>
</dbReference>
<dbReference type="GO" id="GO:0006275">
    <property type="term" value="P:regulation of DNA replication"/>
    <property type="evidence" value="ECO:0007669"/>
    <property type="project" value="InterPro"/>
</dbReference>
<gene>
    <name evidence="3" type="ORF">C8D97_110120</name>
</gene>
<feature type="domain" description="Transposase IS200-like" evidence="2">
    <location>
        <begin position="9"/>
        <end position="123"/>
    </location>
</feature>
<evidence type="ECO:0000259" key="1">
    <source>
        <dbReference type="SMART" id="SM00760"/>
    </source>
</evidence>
<dbReference type="SUPFAM" id="SSF143422">
    <property type="entry name" value="Transposase IS200-like"/>
    <property type="match status" value="1"/>
</dbReference>
<dbReference type="SMART" id="SM01321">
    <property type="entry name" value="Y1_Tnp"/>
    <property type="match status" value="1"/>
</dbReference>
<accession>A0A316FIG8</accession>
<dbReference type="SUPFAM" id="SSF48295">
    <property type="entry name" value="TrpR-like"/>
    <property type="match status" value="1"/>
</dbReference>
<feature type="domain" description="Chromosomal replication initiator DnaA C-terminal" evidence="1">
    <location>
        <begin position="227"/>
        <end position="297"/>
    </location>
</feature>
<dbReference type="SMART" id="SM00760">
    <property type="entry name" value="Bac_DnaA_C"/>
    <property type="match status" value="1"/>
</dbReference>
<reference evidence="3 4" key="1">
    <citation type="submission" date="2018-05" db="EMBL/GenBank/DDBJ databases">
        <title>Genomic Encyclopedia of Type Strains, Phase IV (KMG-IV): sequencing the most valuable type-strain genomes for metagenomic binning, comparative biology and taxonomic classification.</title>
        <authorList>
            <person name="Goeker M."/>
        </authorList>
    </citation>
    <scope>NUCLEOTIDE SEQUENCE [LARGE SCALE GENOMIC DNA]</scope>
    <source>
        <strain evidence="3 4">DSM 25350</strain>
    </source>
</reference>
<dbReference type="Pfam" id="PF08299">
    <property type="entry name" value="Bac_DnaA_C"/>
    <property type="match status" value="1"/>
</dbReference>
<proteinExistence type="predicted"/>
<dbReference type="GO" id="GO:0006270">
    <property type="term" value="P:DNA replication initiation"/>
    <property type="evidence" value="ECO:0007669"/>
    <property type="project" value="InterPro"/>
</dbReference>
<dbReference type="PANTHER" id="PTHR34322">
    <property type="entry name" value="TRANSPOSASE, Y1_TNP DOMAIN-CONTAINING"/>
    <property type="match status" value="1"/>
</dbReference>
<name>A0A316FIG8_9GAMM</name>
<sequence length="327" mass="38238">MVRPLRIEFEGAWYHVMNRGAGYRSIFKTNRQREYFLSLLDAVTQRFNADVHAYCLMGNHYHLMIRTPDGNLQRIMRHINGVYTQYFNRTQKTDGPLFRGRYKAILVEAETYWLELSRYIHRNPIDILKGKSLETYRWSSYPAYVGEADSPEWLTTQYILNAIGKRNQQSRYQLFVKSGVSDELTTFYGGSGVSSILGGAAFKTDYIREVKQNPEVAELKQYRKIPSMERILSIVCRHFEISKKELLKSRRGRHPYQQARAMAMYLCQEYGEYTLADIAEKFNLAGYASAGATIRNYRERKKESDSINLLNLIMQDLTSQQFMPLMQ</sequence>
<organism evidence="3 4">
    <name type="scientific">Pleionea mediterranea</name>
    <dbReference type="NCBI Taxonomy" id="523701"/>
    <lineage>
        <taxon>Bacteria</taxon>
        <taxon>Pseudomonadati</taxon>
        <taxon>Pseudomonadota</taxon>
        <taxon>Gammaproteobacteria</taxon>
        <taxon>Oceanospirillales</taxon>
        <taxon>Pleioneaceae</taxon>
        <taxon>Pleionea</taxon>
    </lineage>
</organism>
<evidence type="ECO:0000313" key="4">
    <source>
        <dbReference type="Proteomes" id="UP000245790"/>
    </source>
</evidence>
<dbReference type="Proteomes" id="UP000245790">
    <property type="component" value="Unassembled WGS sequence"/>
</dbReference>
<evidence type="ECO:0000313" key="3">
    <source>
        <dbReference type="EMBL" id="PWK47905.1"/>
    </source>
</evidence>
<comment type="caution">
    <text evidence="3">The sequence shown here is derived from an EMBL/GenBank/DDBJ whole genome shotgun (WGS) entry which is preliminary data.</text>
</comment>
<dbReference type="InterPro" id="IPR036515">
    <property type="entry name" value="Transposase_17_sf"/>
</dbReference>
<dbReference type="GO" id="GO:0004803">
    <property type="term" value="F:transposase activity"/>
    <property type="evidence" value="ECO:0007669"/>
    <property type="project" value="InterPro"/>
</dbReference>
<dbReference type="EMBL" id="QGGU01000010">
    <property type="protein sequence ID" value="PWK47905.1"/>
    <property type="molecule type" value="Genomic_DNA"/>
</dbReference>
<dbReference type="InterPro" id="IPR002686">
    <property type="entry name" value="Transposase_17"/>
</dbReference>
<dbReference type="AlphaFoldDB" id="A0A316FIG8"/>
<dbReference type="Gene3D" id="1.10.1750.10">
    <property type="match status" value="1"/>
</dbReference>
<keyword evidence="4" id="KW-1185">Reference proteome</keyword>
<dbReference type="GO" id="GO:0043565">
    <property type="term" value="F:sequence-specific DNA binding"/>
    <property type="evidence" value="ECO:0007669"/>
    <property type="project" value="InterPro"/>
</dbReference>